<sequence>MPRRRRRYSDSEKTVILAKADEQFQRGDELENIAQNLDVPFSVLREWFREQTINILFPKAGIPSDESQMPSVTLFR</sequence>
<keyword evidence="2" id="KW-1185">Reference proteome</keyword>
<gene>
    <name evidence="1" type="ORF">BGE01nite_04990</name>
</gene>
<organism evidence="1 2">
    <name type="scientific">Brevifollis gellanilyticus</name>
    <dbReference type="NCBI Taxonomy" id="748831"/>
    <lineage>
        <taxon>Bacteria</taxon>
        <taxon>Pseudomonadati</taxon>
        <taxon>Verrucomicrobiota</taxon>
        <taxon>Verrucomicrobiia</taxon>
        <taxon>Verrucomicrobiales</taxon>
        <taxon>Verrucomicrobiaceae</taxon>
    </lineage>
</organism>
<name>A0A512M3E0_9BACT</name>
<dbReference type="Proteomes" id="UP000321577">
    <property type="component" value="Unassembled WGS sequence"/>
</dbReference>
<protein>
    <recommendedName>
        <fullName evidence="3">Transposase</fullName>
    </recommendedName>
</protein>
<evidence type="ECO:0000313" key="1">
    <source>
        <dbReference type="EMBL" id="GEP41208.1"/>
    </source>
</evidence>
<proteinExistence type="predicted"/>
<dbReference type="AlphaFoldDB" id="A0A512M3E0"/>
<evidence type="ECO:0000313" key="2">
    <source>
        <dbReference type="Proteomes" id="UP000321577"/>
    </source>
</evidence>
<reference evidence="1 2" key="1">
    <citation type="submission" date="2019-07" db="EMBL/GenBank/DDBJ databases">
        <title>Whole genome shotgun sequence of Brevifollis gellanilyticus NBRC 108608.</title>
        <authorList>
            <person name="Hosoyama A."/>
            <person name="Uohara A."/>
            <person name="Ohji S."/>
            <person name="Ichikawa N."/>
        </authorList>
    </citation>
    <scope>NUCLEOTIDE SEQUENCE [LARGE SCALE GENOMIC DNA]</scope>
    <source>
        <strain evidence="1 2">NBRC 108608</strain>
    </source>
</reference>
<comment type="caution">
    <text evidence="1">The sequence shown here is derived from an EMBL/GenBank/DDBJ whole genome shotgun (WGS) entry which is preliminary data.</text>
</comment>
<dbReference type="EMBL" id="BKAG01000002">
    <property type="protein sequence ID" value="GEP41208.1"/>
    <property type="molecule type" value="Genomic_DNA"/>
</dbReference>
<evidence type="ECO:0008006" key="3">
    <source>
        <dbReference type="Google" id="ProtNLM"/>
    </source>
</evidence>
<accession>A0A512M3E0</accession>